<name>A0A8T0HTV8_CERPU</name>
<proteinExistence type="predicted"/>
<evidence type="ECO:0000313" key="3">
    <source>
        <dbReference type="Proteomes" id="UP000822688"/>
    </source>
</evidence>
<dbReference type="AlphaFoldDB" id="A0A8T0HTV8"/>
<dbReference type="Proteomes" id="UP000822688">
    <property type="component" value="Chromosome V"/>
</dbReference>
<evidence type="ECO:0000313" key="1">
    <source>
        <dbReference type="EMBL" id="KAG0574151.1"/>
    </source>
</evidence>
<comment type="caution">
    <text evidence="2">The sequence shown here is derived from an EMBL/GenBank/DDBJ whole genome shotgun (WGS) entry which is preliminary data.</text>
</comment>
<evidence type="ECO:0000313" key="2">
    <source>
        <dbReference type="EMBL" id="KAG0574165.1"/>
    </source>
</evidence>
<reference evidence="2" key="1">
    <citation type="submission" date="2020-06" db="EMBL/GenBank/DDBJ databases">
        <title>WGS assembly of Ceratodon purpureus strain R40.</title>
        <authorList>
            <person name="Carey S.B."/>
            <person name="Jenkins J."/>
            <person name="Shu S."/>
            <person name="Lovell J.T."/>
            <person name="Sreedasyam A."/>
            <person name="Maumus F."/>
            <person name="Tiley G.P."/>
            <person name="Fernandez-Pozo N."/>
            <person name="Barry K."/>
            <person name="Chen C."/>
            <person name="Wang M."/>
            <person name="Lipzen A."/>
            <person name="Daum C."/>
            <person name="Saski C.A."/>
            <person name="Payton A.C."/>
            <person name="Mcbreen J.C."/>
            <person name="Conrad R.E."/>
            <person name="Kollar L.M."/>
            <person name="Olsson S."/>
            <person name="Huttunen S."/>
            <person name="Landis J.B."/>
            <person name="Wickett N.J."/>
            <person name="Johnson M.G."/>
            <person name="Rensing S.A."/>
            <person name="Grimwood J."/>
            <person name="Schmutz J."/>
            <person name="Mcdaniel S.F."/>
        </authorList>
    </citation>
    <scope>NUCLEOTIDE SEQUENCE</scope>
    <source>
        <strain evidence="2">R40</strain>
    </source>
</reference>
<accession>A0A8T0HTV8</accession>
<dbReference type="EMBL" id="CM026426">
    <property type="protein sequence ID" value="KAG0574151.1"/>
    <property type="molecule type" value="Genomic_DNA"/>
</dbReference>
<dbReference type="EMBL" id="CM026426">
    <property type="protein sequence ID" value="KAG0574165.1"/>
    <property type="molecule type" value="Genomic_DNA"/>
</dbReference>
<organism evidence="2 3">
    <name type="scientific">Ceratodon purpureus</name>
    <name type="common">Fire moss</name>
    <name type="synonym">Dicranum purpureum</name>
    <dbReference type="NCBI Taxonomy" id="3225"/>
    <lineage>
        <taxon>Eukaryota</taxon>
        <taxon>Viridiplantae</taxon>
        <taxon>Streptophyta</taxon>
        <taxon>Embryophyta</taxon>
        <taxon>Bryophyta</taxon>
        <taxon>Bryophytina</taxon>
        <taxon>Bryopsida</taxon>
        <taxon>Dicranidae</taxon>
        <taxon>Pseudoditrichales</taxon>
        <taxon>Ditrichaceae</taxon>
        <taxon>Ceratodon</taxon>
    </lineage>
</organism>
<keyword evidence="3" id="KW-1185">Reference proteome</keyword>
<sequence length="70" mass="7933">MMAALEENKVDYNEAKIPLPLNMDIVNCALETQTIMHAAKLPEGVKFYNLYGTSCETPYHAWLIQFIATI</sequence>
<protein>
    <submittedName>
        <fullName evidence="2">Uncharacterized protein</fullName>
    </submittedName>
</protein>
<gene>
    <name evidence="1" type="ORF">KC19_VG238400</name>
    <name evidence="2" type="ORF">KC19_VG239800</name>
</gene>